<sequence length="580" mass="65604">MVGVAGRSKGCKTCRDRKIKCDETRPGCIRCQKIGKECPGYTRPIHFVYSTQQKVSPITWEEAPTTTIESSRLQVVVANTAQRKPKTIKGRSARTPPSADIYGTAGALPSIIPHTALNFSIPLDKSEVYTKVYVQDFIHVSAPYRSVFKTAMVPYRFGHLYATHFRTGDTPEIRKELEDAFSACATTYFALKEKDVNSKIQGHILYLKLLRQLKSYVKNGLANSDPAVFLYTCMMAAHYEVLTSSSVYTWMYHLAALGRLILSLGPHAFHDALAGAILEVVRPYVIFNGIMERKRTFLEREEWITIPPQYYPGGKSSWNTLIDITTCVPRLMEEGYELSKNIDPTSAAIHFQTCLAFGNRLIAWRQEWNTMYGVEPYTYTVPTTSIPFASAVDEHGPIFDMLLFYENVSICTTVYHYDQFILILANHLQRLLPWFELYFGDHDPLCAKARQLIAACEVDLTVREIARSIDYQRSPEFQHGSTGLYFGAKVGWDIIGDRQSRVGRFLERSIVNSPLMRRSGLSKADDMMQPWYGPEPPTAEDILKVQTQRMAHVQAYVTAAEQEQPMLASALDMVFLTGAL</sequence>
<dbReference type="GO" id="GO:0000981">
    <property type="term" value="F:DNA-binding transcription factor activity, RNA polymerase II-specific"/>
    <property type="evidence" value="ECO:0007669"/>
    <property type="project" value="InterPro"/>
</dbReference>
<dbReference type="InterPro" id="IPR001138">
    <property type="entry name" value="Zn2Cys6_DnaBD"/>
</dbReference>
<dbReference type="SUPFAM" id="SSF57701">
    <property type="entry name" value="Zn2/Cys6 DNA-binding domain"/>
    <property type="match status" value="1"/>
</dbReference>
<dbReference type="PANTHER" id="PTHR38111:SF9">
    <property type="entry name" value="ZN(2)-C6 FUNGAL-TYPE DOMAIN-CONTAINING PROTEIN"/>
    <property type="match status" value="1"/>
</dbReference>
<dbReference type="SMART" id="SM00066">
    <property type="entry name" value="GAL4"/>
    <property type="match status" value="1"/>
</dbReference>
<dbReference type="CDD" id="cd00067">
    <property type="entry name" value="GAL4"/>
    <property type="match status" value="1"/>
</dbReference>
<dbReference type="Gene3D" id="4.10.240.10">
    <property type="entry name" value="Zn(2)-C6 fungal-type DNA-binding domain"/>
    <property type="match status" value="1"/>
</dbReference>
<name>A0AAV9WZX2_9PEZI</name>
<proteinExistence type="predicted"/>
<dbReference type="EMBL" id="JAVHJO010000012">
    <property type="protein sequence ID" value="KAK6531705.1"/>
    <property type="molecule type" value="Genomic_DNA"/>
</dbReference>
<dbReference type="Pfam" id="PF00172">
    <property type="entry name" value="Zn_clus"/>
    <property type="match status" value="1"/>
</dbReference>
<comment type="caution">
    <text evidence="3">The sequence shown here is derived from an EMBL/GenBank/DDBJ whole genome shotgun (WGS) entry which is preliminary data.</text>
</comment>
<evidence type="ECO:0000259" key="2">
    <source>
        <dbReference type="PROSITE" id="PS50048"/>
    </source>
</evidence>
<gene>
    <name evidence="3" type="ORF">TWF694_002881</name>
</gene>
<reference evidence="3 4" key="1">
    <citation type="submission" date="2019-10" db="EMBL/GenBank/DDBJ databases">
        <authorList>
            <person name="Palmer J.M."/>
        </authorList>
    </citation>
    <scope>NUCLEOTIDE SEQUENCE [LARGE SCALE GENOMIC DNA]</scope>
    <source>
        <strain evidence="3 4">TWF694</strain>
    </source>
</reference>
<feature type="domain" description="Zn(2)-C6 fungal-type" evidence="2">
    <location>
        <begin position="10"/>
        <end position="38"/>
    </location>
</feature>
<evidence type="ECO:0000313" key="3">
    <source>
        <dbReference type="EMBL" id="KAK6531705.1"/>
    </source>
</evidence>
<evidence type="ECO:0000256" key="1">
    <source>
        <dbReference type="ARBA" id="ARBA00023242"/>
    </source>
</evidence>
<dbReference type="InterPro" id="IPR036864">
    <property type="entry name" value="Zn2-C6_fun-type_DNA-bd_sf"/>
</dbReference>
<protein>
    <recommendedName>
        <fullName evidence="2">Zn(2)-C6 fungal-type domain-containing protein</fullName>
    </recommendedName>
</protein>
<keyword evidence="4" id="KW-1185">Reference proteome</keyword>
<dbReference type="GO" id="GO:0008270">
    <property type="term" value="F:zinc ion binding"/>
    <property type="evidence" value="ECO:0007669"/>
    <property type="project" value="InterPro"/>
</dbReference>
<dbReference type="InterPro" id="IPR053178">
    <property type="entry name" value="Osmoadaptation_assoc"/>
</dbReference>
<dbReference type="Proteomes" id="UP001365542">
    <property type="component" value="Unassembled WGS sequence"/>
</dbReference>
<dbReference type="PROSITE" id="PS50048">
    <property type="entry name" value="ZN2_CY6_FUNGAL_2"/>
    <property type="match status" value="1"/>
</dbReference>
<organism evidence="3 4">
    <name type="scientific">Orbilia ellipsospora</name>
    <dbReference type="NCBI Taxonomy" id="2528407"/>
    <lineage>
        <taxon>Eukaryota</taxon>
        <taxon>Fungi</taxon>
        <taxon>Dikarya</taxon>
        <taxon>Ascomycota</taxon>
        <taxon>Pezizomycotina</taxon>
        <taxon>Orbiliomycetes</taxon>
        <taxon>Orbiliales</taxon>
        <taxon>Orbiliaceae</taxon>
        <taxon>Orbilia</taxon>
    </lineage>
</organism>
<dbReference type="PROSITE" id="PS00463">
    <property type="entry name" value="ZN2_CY6_FUNGAL_1"/>
    <property type="match status" value="1"/>
</dbReference>
<dbReference type="AlphaFoldDB" id="A0AAV9WZX2"/>
<dbReference type="PANTHER" id="PTHR38111">
    <property type="entry name" value="ZN(2)-C6 FUNGAL-TYPE DOMAIN-CONTAINING PROTEIN-RELATED"/>
    <property type="match status" value="1"/>
</dbReference>
<keyword evidence="1" id="KW-0539">Nucleus</keyword>
<accession>A0AAV9WZX2</accession>
<evidence type="ECO:0000313" key="4">
    <source>
        <dbReference type="Proteomes" id="UP001365542"/>
    </source>
</evidence>